<gene>
    <name evidence="1" type="ORF">SAMN05421872_106195</name>
</gene>
<dbReference type="STRING" id="1045774.SAMN05421872_106195"/>
<protein>
    <submittedName>
        <fullName evidence="1">Uncharacterized protein</fullName>
    </submittedName>
</protein>
<dbReference type="EMBL" id="FMZM01000006">
    <property type="protein sequence ID" value="SDD17633.1"/>
    <property type="molecule type" value="Genomic_DNA"/>
</dbReference>
<dbReference type="AlphaFoldDB" id="A0A1G6SLG6"/>
<organism evidence="1 2">
    <name type="scientific">Nocardioides lianchengensis</name>
    <dbReference type="NCBI Taxonomy" id="1045774"/>
    <lineage>
        <taxon>Bacteria</taxon>
        <taxon>Bacillati</taxon>
        <taxon>Actinomycetota</taxon>
        <taxon>Actinomycetes</taxon>
        <taxon>Propionibacteriales</taxon>
        <taxon>Nocardioidaceae</taxon>
        <taxon>Nocardioides</taxon>
    </lineage>
</organism>
<keyword evidence="2" id="KW-1185">Reference proteome</keyword>
<name>A0A1G6SLG6_9ACTN</name>
<sequence length="29" mass="3459">MIKNFRQRRAIAQAGRSLRAIYTWRKPGI</sequence>
<proteinExistence type="predicted"/>
<evidence type="ECO:0000313" key="1">
    <source>
        <dbReference type="EMBL" id="SDD17633.1"/>
    </source>
</evidence>
<dbReference type="Proteomes" id="UP000199034">
    <property type="component" value="Unassembled WGS sequence"/>
</dbReference>
<reference evidence="2" key="1">
    <citation type="submission" date="2016-10" db="EMBL/GenBank/DDBJ databases">
        <authorList>
            <person name="Varghese N."/>
            <person name="Submissions S."/>
        </authorList>
    </citation>
    <scope>NUCLEOTIDE SEQUENCE [LARGE SCALE GENOMIC DNA]</scope>
    <source>
        <strain evidence="2">CGMCC 4.6858</strain>
    </source>
</reference>
<accession>A0A1G6SLG6</accession>
<evidence type="ECO:0000313" key="2">
    <source>
        <dbReference type="Proteomes" id="UP000199034"/>
    </source>
</evidence>